<dbReference type="Proteomes" id="UP001153148">
    <property type="component" value="Unassembled WGS sequence"/>
</dbReference>
<evidence type="ECO:0000313" key="1">
    <source>
        <dbReference type="EMBL" id="CAG2058619.1"/>
    </source>
</evidence>
<gene>
    <name evidence="1" type="ORF">TPAB3V08_LOCUS5588</name>
</gene>
<accession>A0ABN7NVN2</accession>
<comment type="caution">
    <text evidence="1">The sequence shown here is derived from an EMBL/GenBank/DDBJ whole genome shotgun (WGS) entry which is preliminary data.</text>
</comment>
<dbReference type="EMBL" id="CAJPIN010007652">
    <property type="protein sequence ID" value="CAG2058619.1"/>
    <property type="molecule type" value="Genomic_DNA"/>
</dbReference>
<sequence length="105" mass="12006">MARTLLVNENYLEIVQRIGQIFGCTLLNEGRWLSSSSHSNQLLWLDWGAKKKKLMKKLKEKHTVHINEVNIPCEDKQVKHHWALQEVSEPRINTSQTSLGSAGGE</sequence>
<organism evidence="1 2">
    <name type="scientific">Timema podura</name>
    <name type="common">Walking stick</name>
    <dbReference type="NCBI Taxonomy" id="61482"/>
    <lineage>
        <taxon>Eukaryota</taxon>
        <taxon>Metazoa</taxon>
        <taxon>Ecdysozoa</taxon>
        <taxon>Arthropoda</taxon>
        <taxon>Hexapoda</taxon>
        <taxon>Insecta</taxon>
        <taxon>Pterygota</taxon>
        <taxon>Neoptera</taxon>
        <taxon>Polyneoptera</taxon>
        <taxon>Phasmatodea</taxon>
        <taxon>Timematodea</taxon>
        <taxon>Timematoidea</taxon>
        <taxon>Timematidae</taxon>
        <taxon>Timema</taxon>
    </lineage>
</organism>
<keyword evidence="2" id="KW-1185">Reference proteome</keyword>
<proteinExistence type="predicted"/>
<name>A0ABN7NVN2_TIMPD</name>
<evidence type="ECO:0000313" key="2">
    <source>
        <dbReference type="Proteomes" id="UP001153148"/>
    </source>
</evidence>
<protein>
    <submittedName>
        <fullName evidence="1">Uncharacterized protein</fullName>
    </submittedName>
</protein>
<reference evidence="1" key="1">
    <citation type="submission" date="2021-03" db="EMBL/GenBank/DDBJ databases">
        <authorList>
            <person name="Tran Van P."/>
        </authorList>
    </citation>
    <scope>NUCLEOTIDE SEQUENCE</scope>
</reference>